<dbReference type="InterPro" id="IPR024811">
    <property type="entry name" value="ASX/ASX-like"/>
</dbReference>
<feature type="compositionally biased region" description="Basic and acidic residues" evidence="10">
    <location>
        <begin position="483"/>
        <end position="494"/>
    </location>
</feature>
<feature type="compositionally biased region" description="Low complexity" evidence="10">
    <location>
        <begin position="1134"/>
        <end position="1146"/>
    </location>
</feature>
<reference evidence="13 14" key="1">
    <citation type="journal article" date="2024" name="Proc. Natl. Acad. Sci. U.S.A.">
        <title>The genetic regulatory architecture and epigenomic basis for age-related changes in rattlesnake venom.</title>
        <authorList>
            <person name="Hogan M.P."/>
            <person name="Holding M.L."/>
            <person name="Nystrom G.S."/>
            <person name="Colston T.J."/>
            <person name="Bartlett D.A."/>
            <person name="Mason A.J."/>
            <person name="Ellsworth S.A."/>
            <person name="Rautsaw R.M."/>
            <person name="Lawrence K.C."/>
            <person name="Strickland J.L."/>
            <person name="He B."/>
            <person name="Fraser P."/>
            <person name="Margres M.J."/>
            <person name="Gilbert D.M."/>
            <person name="Gibbs H.L."/>
            <person name="Parkinson C.L."/>
            <person name="Rokyta D.R."/>
        </authorList>
    </citation>
    <scope>NUCLEOTIDE SEQUENCE [LARGE SCALE GENOMIC DNA]</scope>
    <source>
        <strain evidence="13">DRR0105</strain>
    </source>
</reference>
<dbReference type="GO" id="GO:0042975">
    <property type="term" value="F:peroxisome proliferator activated receptor binding"/>
    <property type="evidence" value="ECO:0007669"/>
    <property type="project" value="TreeGrafter"/>
</dbReference>
<evidence type="ECO:0000313" key="13">
    <source>
        <dbReference type="EMBL" id="KAK9405015.1"/>
    </source>
</evidence>
<comment type="subcellular location">
    <subcellularLocation>
        <location evidence="1">Nucleus</location>
    </subcellularLocation>
</comment>
<feature type="region of interest" description="Disordered" evidence="10">
    <location>
        <begin position="1051"/>
        <end position="1211"/>
    </location>
</feature>
<comment type="caution">
    <text evidence="13">The sequence shown here is derived from an EMBL/GenBank/DDBJ whole genome shotgun (WGS) entry which is preliminary data.</text>
</comment>
<feature type="compositionally biased region" description="Gly residues" evidence="10">
    <location>
        <begin position="584"/>
        <end position="605"/>
    </location>
</feature>
<feature type="compositionally biased region" description="Basic and acidic residues" evidence="10">
    <location>
        <begin position="1197"/>
        <end position="1211"/>
    </location>
</feature>
<dbReference type="GO" id="GO:0009887">
    <property type="term" value="P:animal organ morphogenesis"/>
    <property type="evidence" value="ECO:0007669"/>
    <property type="project" value="TreeGrafter"/>
</dbReference>
<proteinExistence type="inferred from homology"/>
<feature type="compositionally biased region" description="Basic and acidic residues" evidence="10">
    <location>
        <begin position="689"/>
        <end position="708"/>
    </location>
</feature>
<feature type="compositionally biased region" description="Basic and acidic residues" evidence="10">
    <location>
        <begin position="1181"/>
        <end position="1190"/>
    </location>
</feature>
<evidence type="ECO:0000256" key="5">
    <source>
        <dbReference type="ARBA" id="ARBA00022771"/>
    </source>
</evidence>
<dbReference type="InterPro" id="IPR007759">
    <property type="entry name" value="Asxl_HARE-HTH"/>
</dbReference>
<feature type="compositionally biased region" description="Basic and acidic residues" evidence="10">
    <location>
        <begin position="502"/>
        <end position="515"/>
    </location>
</feature>
<evidence type="ECO:0000256" key="3">
    <source>
        <dbReference type="ARBA" id="ARBA00022491"/>
    </source>
</evidence>
<protein>
    <submittedName>
        <fullName evidence="13">Polycomb group protein ASXL1</fullName>
    </submittedName>
</protein>
<sequence>MTPKQILQVIETEGLKEMSGTSPLACLNAMLHSNSRSCDGLFYKLPGRISLFTLKKAAAQWSRTLAGPEGEELDDAESSGSNEAASTVSGDNDVSLDETSSNASCSTESQSKSSLALRESTRTASQVSKQKKKAGMMLPRVVLTPLKVNGAHMEPSSGLAGKPVADESSSSSSSVLPSTLCNRTEMAREAPHLLRGVRKPSSGQMKRNRGDDVDFETPGSILVNTNLRALINSRTFNALPLHFQQQLLLLLPEVDRQAGTDGLLRLSGSALNNEFFAHAAQSWRERLADGEFTHEMQVRIRQEMEKEKKTEVWKERFFEDYYGQKLGLTTGEPNSASGEGENRTVAASPEGPARAPSAPATHQPDGHFKRRSLRCRSRRNRHKLREPEPSAPASEASPPSSAEATPVEERPADPPANERQGSRASPPAEMSPEVTRVLSKMDEAVAVAAAAAAAPDRIPSLPLGPQEQQKRKCFEQTASPSFPEKKPRLEDRQSFRNTIESVHPEKPQPTKEEPKVPPIRIQLSRIKPPWVVKGQPAYQICPRIIPNPEPARSDRRGSPTSADSQACRLQGRVQRAPTAPASSIGGGGGPGGGGRGPDEGGGGGRSSSSNNNSRVRPPRSHRAKHWRSKRTRGKRWSDLQRAQLLPPSHLDGKTGWPVPEANLPSGAREPTREGGRELGGQAASLPSREAADQREEPSEGGTHDRRAAEVPAVSPGQLLEDPRSPLSPEEASLEGHNRKERRESPVGSQRSSGWLGDAESRKEGREDDRPAMLDCTTAAQAGSLDLAPESSTRCTPLLLGRNFHPPSLRGPPLALEEGPRSSPEEASQATTGLLPPCFEANAHKSHLSPAEAPSGMEVESDRERAEAGPNASPSSSERARSPLSETTETASDLDAELTDESLEINRDCRLAEAREAGSNQRHPEERKEVILESGEGLPSDVDVANAPCGRKSSSAPLAAGTSVLPVYVKIQERPRSGISQPLSAGASKPLEGQGVTQGLPPQSVLPSSEAAKSRDRLVQDASYEEGTVLTDPAGESRLSIPALAGLCRKAPPAGDSLPASREESQFGIPGSSHQRDSPWADCTPGVGKVEEKLKTAPEPRFVTSLGPGQPNNVPAEKTPAALGRKVFGSGIPSGGAAAKAQKPQGSEPFPMWGMLSHSKLVCPTPKGAAPGAGLPPAREGGPSKRDENRKVQASVQRKREPPKEAPAKLREPWQSLPLMRDLAFFKLPKEPGKGAPQPLEPSSLPSQLNIKQAFYRKLSKLQLNSAQLNSASSAGSPFFPRSLEGSHAMPFGPKANLTASSRGGLSFSAQVFAETGKGMEELSLQCSCSLKAMIMCKGCGAFCHDDCIGPSKLCVLCLVVR</sequence>
<dbReference type="Pfam" id="PF13919">
    <property type="entry name" value="ASXH"/>
    <property type="match status" value="1"/>
</dbReference>
<dbReference type="InterPro" id="IPR028020">
    <property type="entry name" value="ASX_DEUBAD_dom"/>
</dbReference>
<keyword evidence="3" id="KW-0678">Repressor</keyword>
<dbReference type="GO" id="GO:0035517">
    <property type="term" value="C:PR-DUB complex"/>
    <property type="evidence" value="ECO:0007669"/>
    <property type="project" value="TreeGrafter"/>
</dbReference>
<keyword evidence="9" id="KW-0539">Nucleus</keyword>
<evidence type="ECO:0000313" key="14">
    <source>
        <dbReference type="Proteomes" id="UP001474421"/>
    </source>
</evidence>
<comment type="similarity">
    <text evidence="2">Belongs to the Asx family.</text>
</comment>
<evidence type="ECO:0000256" key="2">
    <source>
        <dbReference type="ARBA" id="ARBA00006391"/>
    </source>
</evidence>
<feature type="domain" description="DEUBAD" evidence="12">
    <location>
        <begin position="218"/>
        <end position="327"/>
    </location>
</feature>
<feature type="region of interest" description="Disordered" evidence="10">
    <location>
        <begin position="457"/>
        <end position="520"/>
    </location>
</feature>
<dbReference type="PANTHER" id="PTHR13578:SF19">
    <property type="entry name" value="POLYCOMB GROUP PROTEIN ASXL1"/>
    <property type="match status" value="1"/>
</dbReference>
<keyword evidence="14" id="KW-1185">Reference proteome</keyword>
<dbReference type="PROSITE" id="PS51913">
    <property type="entry name" value="HTH_HARE"/>
    <property type="match status" value="1"/>
</dbReference>
<feature type="region of interest" description="Disordered" evidence="10">
    <location>
        <begin position="68"/>
        <end position="138"/>
    </location>
</feature>
<feature type="compositionally biased region" description="Basic and acidic residues" evidence="10">
    <location>
        <begin position="733"/>
        <end position="744"/>
    </location>
</feature>
<accession>A0AAW1BTF2</accession>
<feature type="domain" description="HTH HARE-type" evidence="11">
    <location>
        <begin position="1"/>
        <end position="57"/>
    </location>
</feature>
<feature type="region of interest" description="Disordered" evidence="10">
    <location>
        <begin position="329"/>
        <end position="435"/>
    </location>
</feature>
<feature type="region of interest" description="Disordered" evidence="10">
    <location>
        <begin position="974"/>
        <end position="1017"/>
    </location>
</feature>
<feature type="compositionally biased region" description="Basic and acidic residues" evidence="10">
    <location>
        <begin position="903"/>
        <end position="930"/>
    </location>
</feature>
<dbReference type="Proteomes" id="UP001474421">
    <property type="component" value="Unassembled WGS sequence"/>
</dbReference>
<feature type="compositionally biased region" description="Low complexity" evidence="10">
    <location>
        <begin position="871"/>
        <end position="885"/>
    </location>
</feature>
<dbReference type="GO" id="GO:0045944">
    <property type="term" value="P:positive regulation of transcription by RNA polymerase II"/>
    <property type="evidence" value="ECO:0007669"/>
    <property type="project" value="TreeGrafter"/>
</dbReference>
<keyword evidence="5" id="KW-0863">Zinc-finger</keyword>
<feature type="compositionally biased region" description="Acidic residues" evidence="10">
    <location>
        <begin position="891"/>
        <end position="902"/>
    </location>
</feature>
<dbReference type="PANTHER" id="PTHR13578">
    <property type="entry name" value="ADDITIONAL SEX COMBS LIKE PROTEIN ASXL"/>
    <property type="match status" value="1"/>
</dbReference>
<keyword evidence="8" id="KW-0804">Transcription</keyword>
<feature type="compositionally biased region" description="Basic and acidic residues" evidence="10">
    <location>
        <begin position="1088"/>
        <end position="1097"/>
    </location>
</feature>
<evidence type="ECO:0000256" key="1">
    <source>
        <dbReference type="ARBA" id="ARBA00004123"/>
    </source>
</evidence>
<feature type="region of interest" description="Disordered" evidence="10">
    <location>
        <begin position="153"/>
        <end position="213"/>
    </location>
</feature>
<feature type="compositionally biased region" description="Polar residues" evidence="10">
    <location>
        <begin position="994"/>
        <end position="1006"/>
    </location>
</feature>
<evidence type="ECO:0000256" key="7">
    <source>
        <dbReference type="ARBA" id="ARBA00023015"/>
    </source>
</evidence>
<keyword evidence="7" id="KW-0805">Transcription regulation</keyword>
<dbReference type="Pfam" id="PF13922">
    <property type="entry name" value="PHD_3"/>
    <property type="match status" value="1"/>
</dbReference>
<dbReference type="EMBL" id="JAOTOJ010000003">
    <property type="protein sequence ID" value="KAK9405015.1"/>
    <property type="molecule type" value="Genomic_DNA"/>
</dbReference>
<evidence type="ECO:0000256" key="6">
    <source>
        <dbReference type="ARBA" id="ARBA00022833"/>
    </source>
</evidence>
<dbReference type="InterPro" id="IPR044867">
    <property type="entry name" value="DEUBAD_dom"/>
</dbReference>
<evidence type="ECO:0000256" key="4">
    <source>
        <dbReference type="ARBA" id="ARBA00022723"/>
    </source>
</evidence>
<feature type="compositionally biased region" description="Low complexity" evidence="10">
    <location>
        <begin position="606"/>
        <end position="615"/>
    </location>
</feature>
<dbReference type="GO" id="GO:0003677">
    <property type="term" value="F:DNA binding"/>
    <property type="evidence" value="ECO:0007669"/>
    <property type="project" value="InterPro"/>
</dbReference>
<dbReference type="GO" id="GO:0008270">
    <property type="term" value="F:zinc ion binding"/>
    <property type="evidence" value="ECO:0007669"/>
    <property type="project" value="UniProtKB-KW"/>
</dbReference>
<dbReference type="InterPro" id="IPR026905">
    <property type="entry name" value="ASX-like_PHD"/>
</dbReference>
<dbReference type="Pfam" id="PF05066">
    <property type="entry name" value="HARE-HTH"/>
    <property type="match status" value="1"/>
</dbReference>
<keyword evidence="6" id="KW-0862">Zinc</keyword>
<keyword evidence="4" id="KW-0479">Metal-binding</keyword>
<organism evidence="13 14">
    <name type="scientific">Crotalus adamanteus</name>
    <name type="common">Eastern diamondback rattlesnake</name>
    <dbReference type="NCBI Taxonomy" id="8729"/>
    <lineage>
        <taxon>Eukaryota</taxon>
        <taxon>Metazoa</taxon>
        <taxon>Chordata</taxon>
        <taxon>Craniata</taxon>
        <taxon>Vertebrata</taxon>
        <taxon>Euteleostomi</taxon>
        <taxon>Lepidosauria</taxon>
        <taxon>Squamata</taxon>
        <taxon>Bifurcata</taxon>
        <taxon>Unidentata</taxon>
        <taxon>Episquamata</taxon>
        <taxon>Toxicofera</taxon>
        <taxon>Serpentes</taxon>
        <taxon>Colubroidea</taxon>
        <taxon>Viperidae</taxon>
        <taxon>Crotalinae</taxon>
        <taxon>Crotalus</taxon>
    </lineage>
</organism>
<feature type="compositionally biased region" description="Basic residues" evidence="10">
    <location>
        <begin position="616"/>
        <end position="634"/>
    </location>
</feature>
<evidence type="ECO:0000256" key="9">
    <source>
        <dbReference type="ARBA" id="ARBA00023242"/>
    </source>
</evidence>
<evidence type="ECO:0000259" key="11">
    <source>
        <dbReference type="PROSITE" id="PS51913"/>
    </source>
</evidence>
<evidence type="ECO:0000259" key="12">
    <source>
        <dbReference type="PROSITE" id="PS51916"/>
    </source>
</evidence>
<feature type="compositionally biased region" description="Low complexity" evidence="10">
    <location>
        <begin position="1163"/>
        <end position="1180"/>
    </location>
</feature>
<feature type="compositionally biased region" description="Polar residues" evidence="10">
    <location>
        <begin position="78"/>
        <end position="114"/>
    </location>
</feature>
<name>A0AAW1BTF2_CROAD</name>
<dbReference type="PROSITE" id="PS51916">
    <property type="entry name" value="DEUBAD"/>
    <property type="match status" value="1"/>
</dbReference>
<feature type="compositionally biased region" description="Basic residues" evidence="10">
    <location>
        <begin position="368"/>
        <end position="384"/>
    </location>
</feature>
<evidence type="ECO:0000256" key="8">
    <source>
        <dbReference type="ARBA" id="ARBA00023163"/>
    </source>
</evidence>
<feature type="region of interest" description="Disordered" evidence="10">
    <location>
        <begin position="542"/>
        <end position="956"/>
    </location>
</feature>
<dbReference type="GO" id="GO:0003682">
    <property type="term" value="F:chromatin binding"/>
    <property type="evidence" value="ECO:0007669"/>
    <property type="project" value="TreeGrafter"/>
</dbReference>
<feature type="compositionally biased region" description="Low complexity" evidence="10">
    <location>
        <begin position="391"/>
        <end position="404"/>
    </location>
</feature>
<feature type="compositionally biased region" description="Basic and acidic residues" evidence="10">
    <location>
        <begin position="758"/>
        <end position="771"/>
    </location>
</feature>
<evidence type="ECO:0000256" key="10">
    <source>
        <dbReference type="SAM" id="MobiDB-lite"/>
    </source>
</evidence>
<gene>
    <name evidence="13" type="ORF">NXF25_009842</name>
</gene>